<evidence type="ECO:0000256" key="2">
    <source>
        <dbReference type="SAM" id="SignalP"/>
    </source>
</evidence>
<dbReference type="SUPFAM" id="SSF53807">
    <property type="entry name" value="Helical backbone' metal receptor"/>
    <property type="match status" value="1"/>
</dbReference>
<dbReference type="InterPro" id="IPR054828">
    <property type="entry name" value="Vit_B12_bind_prot"/>
</dbReference>
<evidence type="ECO:0000313" key="5">
    <source>
        <dbReference type="Proteomes" id="UP000391834"/>
    </source>
</evidence>
<dbReference type="RefSeq" id="WP_051568959.1">
    <property type="nucleotide sequence ID" value="NZ_BLAX01000001.1"/>
</dbReference>
<feature type="signal peptide" evidence="2">
    <location>
        <begin position="1"/>
        <end position="20"/>
    </location>
</feature>
<dbReference type="OrthoDB" id="9816357at2"/>
<dbReference type="Gene3D" id="3.40.50.1980">
    <property type="entry name" value="Nitrogenase molybdenum iron protein domain"/>
    <property type="match status" value="2"/>
</dbReference>
<dbReference type="PROSITE" id="PS50983">
    <property type="entry name" value="FE_B12_PBP"/>
    <property type="match status" value="1"/>
</dbReference>
<evidence type="ECO:0000256" key="1">
    <source>
        <dbReference type="ARBA" id="ARBA00022729"/>
    </source>
</evidence>
<sequence length="280" mass="31272">MRKKLVSILPLLLWVSVCLGNQPPTRIISLAPSLTQEIFLLGSGHRLVGDTRYCVVPEAAKHVEKVATAMEVNVEKVVRLRPDLVVATSLTSPETITTLKKMGLKVEVFPQPLNYDQICEQFMRLASRLGKTKCADSIVAASKERLNALRSKHTPTFHPAVFMEIGTKPLFTAIGGTFLDDFITQLGGNNIAHSATSGLYSREEVLRQNPDVIIIVTMGIAGREEKKRWEQFPKLKAVQNHRVFIVDSYQLCSPTPVSFIDGLEKVDNLIHQHQKNKQHD</sequence>
<comment type="caution">
    <text evidence="4">The sequence shown here is derived from an EMBL/GenBank/DDBJ whole genome shotgun (WGS) entry which is preliminary data.</text>
</comment>
<dbReference type="EMBL" id="BLAX01000001">
    <property type="protein sequence ID" value="GET35215.1"/>
    <property type="molecule type" value="Genomic_DNA"/>
</dbReference>
<feature type="chain" id="PRO_5024422237" evidence="2">
    <location>
        <begin position="21"/>
        <end position="280"/>
    </location>
</feature>
<organism evidence="4 5">
    <name type="scientific">Prolixibacter bellariivorans</name>
    <dbReference type="NCBI Taxonomy" id="314319"/>
    <lineage>
        <taxon>Bacteria</taxon>
        <taxon>Pseudomonadati</taxon>
        <taxon>Bacteroidota</taxon>
        <taxon>Bacteroidia</taxon>
        <taxon>Marinilabiliales</taxon>
        <taxon>Prolixibacteraceae</taxon>
        <taxon>Prolixibacter</taxon>
    </lineage>
</organism>
<dbReference type="PANTHER" id="PTHR30535:SF34">
    <property type="entry name" value="MOLYBDATE-BINDING PROTEIN MOLA"/>
    <property type="match status" value="1"/>
</dbReference>
<dbReference type="InterPro" id="IPR002491">
    <property type="entry name" value="ABC_transptr_periplasmic_BD"/>
</dbReference>
<evidence type="ECO:0000259" key="3">
    <source>
        <dbReference type="PROSITE" id="PS50983"/>
    </source>
</evidence>
<dbReference type="AlphaFoldDB" id="A0A5M4B4Y4"/>
<dbReference type="Proteomes" id="UP000391834">
    <property type="component" value="Unassembled WGS sequence"/>
</dbReference>
<evidence type="ECO:0000313" key="4">
    <source>
        <dbReference type="EMBL" id="GET35215.1"/>
    </source>
</evidence>
<dbReference type="Pfam" id="PF01497">
    <property type="entry name" value="Peripla_BP_2"/>
    <property type="match status" value="1"/>
</dbReference>
<feature type="domain" description="Fe/B12 periplasmic-binding" evidence="3">
    <location>
        <begin position="26"/>
        <end position="274"/>
    </location>
</feature>
<accession>A0A5M4B4Y4</accession>
<gene>
    <name evidence="4" type="ORF">PbJCM13498_40780</name>
</gene>
<protein>
    <submittedName>
        <fullName evidence="4">Cobalamin-binding protein</fullName>
    </submittedName>
</protein>
<dbReference type="PANTHER" id="PTHR30535">
    <property type="entry name" value="VITAMIN B12-BINDING PROTEIN"/>
    <property type="match status" value="1"/>
</dbReference>
<dbReference type="NCBIfam" id="NF038402">
    <property type="entry name" value="TroA_like"/>
    <property type="match status" value="1"/>
</dbReference>
<keyword evidence="5" id="KW-1185">Reference proteome</keyword>
<reference evidence="4 5" key="1">
    <citation type="submission" date="2019-10" db="EMBL/GenBank/DDBJ databases">
        <title>Prolixibacter strains distinguished by the presence of nitrate reductase genes were adept at nitrate-dependent anaerobic corrosion of metallic iron and carbon steel.</title>
        <authorList>
            <person name="Iino T."/>
            <person name="Shono N."/>
            <person name="Ito K."/>
            <person name="Nakamura R."/>
            <person name="Sueoka K."/>
            <person name="Harayama S."/>
            <person name="Ohkuma M."/>
        </authorList>
    </citation>
    <scope>NUCLEOTIDE SEQUENCE [LARGE SCALE GENOMIC DNA]</scope>
    <source>
        <strain evidence="4 5">JCM 13498</strain>
    </source>
</reference>
<dbReference type="InterPro" id="IPR050902">
    <property type="entry name" value="ABC_Transporter_SBP"/>
</dbReference>
<proteinExistence type="predicted"/>
<name>A0A5M4B4Y4_9BACT</name>
<keyword evidence="1 2" id="KW-0732">Signal</keyword>